<dbReference type="Pfam" id="PF00563">
    <property type="entry name" value="EAL"/>
    <property type="match status" value="1"/>
</dbReference>
<dbReference type="PANTHER" id="PTHR44757:SF2">
    <property type="entry name" value="BIOFILM ARCHITECTURE MAINTENANCE PROTEIN MBAA"/>
    <property type="match status" value="1"/>
</dbReference>
<dbReference type="InterPro" id="IPR052155">
    <property type="entry name" value="Biofilm_reg_signaling"/>
</dbReference>
<dbReference type="SUPFAM" id="SSF141868">
    <property type="entry name" value="EAL domain-like"/>
    <property type="match status" value="1"/>
</dbReference>
<dbReference type="RefSeq" id="WP_108977385.1">
    <property type="nucleotide sequence ID" value="NZ_BFBB01000008.1"/>
</dbReference>
<dbReference type="PANTHER" id="PTHR44757">
    <property type="entry name" value="DIGUANYLATE CYCLASE DGCP"/>
    <property type="match status" value="1"/>
</dbReference>
<evidence type="ECO:0000313" key="4">
    <source>
        <dbReference type="EMBL" id="GBF51069.1"/>
    </source>
</evidence>
<dbReference type="SMART" id="SM00052">
    <property type="entry name" value="EAL"/>
    <property type="match status" value="1"/>
</dbReference>
<dbReference type="Pfam" id="PF00989">
    <property type="entry name" value="PAS"/>
    <property type="match status" value="1"/>
</dbReference>
<feature type="domain" description="PAS" evidence="1">
    <location>
        <begin position="17"/>
        <end position="85"/>
    </location>
</feature>
<keyword evidence="5" id="KW-1185">Reference proteome</keyword>
<evidence type="ECO:0000259" key="2">
    <source>
        <dbReference type="PROSITE" id="PS50883"/>
    </source>
</evidence>
<name>A0A2P2E2I4_9LEPT</name>
<dbReference type="GO" id="GO:0006355">
    <property type="term" value="P:regulation of DNA-templated transcription"/>
    <property type="evidence" value="ECO:0007669"/>
    <property type="project" value="InterPro"/>
</dbReference>
<dbReference type="CDD" id="cd01949">
    <property type="entry name" value="GGDEF"/>
    <property type="match status" value="1"/>
</dbReference>
<dbReference type="CDD" id="cd00130">
    <property type="entry name" value="PAS"/>
    <property type="match status" value="2"/>
</dbReference>
<dbReference type="InterPro" id="IPR000014">
    <property type="entry name" value="PAS"/>
</dbReference>
<dbReference type="Proteomes" id="UP000245133">
    <property type="component" value="Unassembled WGS sequence"/>
</dbReference>
<dbReference type="Gene3D" id="3.30.450.20">
    <property type="entry name" value="PAS domain"/>
    <property type="match status" value="2"/>
</dbReference>
<dbReference type="PROSITE" id="PS50887">
    <property type="entry name" value="GGDEF"/>
    <property type="match status" value="1"/>
</dbReference>
<dbReference type="InterPro" id="IPR035919">
    <property type="entry name" value="EAL_sf"/>
</dbReference>
<comment type="caution">
    <text evidence="4">The sequence shown here is derived from an EMBL/GenBank/DDBJ whole genome shotgun (WGS) entry which is preliminary data.</text>
</comment>
<dbReference type="InterPro" id="IPR029787">
    <property type="entry name" value="Nucleotide_cyclase"/>
</dbReference>
<feature type="domain" description="EAL" evidence="2">
    <location>
        <begin position="434"/>
        <end position="688"/>
    </location>
</feature>
<protein>
    <submittedName>
        <fullName evidence="4">Signal transduction protein</fullName>
    </submittedName>
</protein>
<dbReference type="EMBL" id="BFBB01000008">
    <property type="protein sequence ID" value="GBF51069.1"/>
    <property type="molecule type" value="Genomic_DNA"/>
</dbReference>
<dbReference type="InterPro" id="IPR013656">
    <property type="entry name" value="PAS_4"/>
</dbReference>
<dbReference type="Gene3D" id="3.30.70.270">
    <property type="match status" value="1"/>
</dbReference>
<dbReference type="SMART" id="SM00091">
    <property type="entry name" value="PAS"/>
    <property type="match status" value="2"/>
</dbReference>
<dbReference type="CDD" id="cd01948">
    <property type="entry name" value="EAL"/>
    <property type="match status" value="1"/>
</dbReference>
<organism evidence="4 5">
    <name type="scientific">Leptospira ryugenii</name>
    <dbReference type="NCBI Taxonomy" id="1917863"/>
    <lineage>
        <taxon>Bacteria</taxon>
        <taxon>Pseudomonadati</taxon>
        <taxon>Spirochaetota</taxon>
        <taxon>Spirochaetia</taxon>
        <taxon>Leptospirales</taxon>
        <taxon>Leptospiraceae</taxon>
        <taxon>Leptospira</taxon>
    </lineage>
</organism>
<dbReference type="SMART" id="SM00267">
    <property type="entry name" value="GGDEF"/>
    <property type="match status" value="1"/>
</dbReference>
<dbReference type="AlphaFoldDB" id="A0A2P2E2I4"/>
<dbReference type="PROSITE" id="PS50883">
    <property type="entry name" value="EAL"/>
    <property type="match status" value="1"/>
</dbReference>
<accession>A0A2P2E2I4</accession>
<feature type="domain" description="PAS" evidence="1">
    <location>
        <begin position="132"/>
        <end position="208"/>
    </location>
</feature>
<gene>
    <name evidence="4" type="ORF">LPTSP4_26000</name>
</gene>
<dbReference type="InterPro" id="IPR001610">
    <property type="entry name" value="PAC"/>
</dbReference>
<dbReference type="InterPro" id="IPR043128">
    <property type="entry name" value="Rev_trsase/Diguanyl_cyclase"/>
</dbReference>
<sequence>MRNDDSFGETLKPSSTLVEQFPDTFQVFDWDGKFISVTKKFSRLVEYSEIEILGKSLTEFLPEENREIVSEALNDLKLRKAITSFETRMLTKNGEEVLLMWLALPFVDQKLILAIDRDITIQRDISYEFMLQQQKYKSIFDNIPMGIAITDEKGRIIETNKTARTYFDIKDGEALNRSLNLRRYTLIQPNGNKVYPRKSSLMKALKKREIIRDMELGLIKKNSILWFEILATPIPIDGFGLAVAFVDITKRKAAEEKIAYMAFFDQLTNLPNRNSLIDKLSPIFEEARRHGNMVGILVLDLDNFKFFNESRGHDFGDRILKLVAYRIRESIRNYDLMSRQGGDEFTIALPDLNDEKEAAVIAESILDAMKHPFYLENENIFVNVSIGIAIYPNDGKDPSTLIKNADSALHLAKQQGKSCYVFFKEELQRFVVERMDLENKLRMALAENQFSLVFQPKIDIRSHLPVGVEALIRWNLPSRGNVPPDVFIPIAEETGMILPIGEWVLQQAIQTLNDWFHKGIKNISMAVNISTKQFKHEKLIYLIQKNLSESKIDPKLLEIEITESSLMENAELAVHTLNQIRQLGVSIAIDDFGTGYSSLGYLRKFPISCLKIDRSFISEITTDKDSDTIVHAVSNLAKNLGMNVVAEGAETVEQVQLLIASGIHSIQGFYFSRPLPADECLQFLKQKLGISD</sequence>
<dbReference type="SUPFAM" id="SSF55073">
    <property type="entry name" value="Nucleotide cyclase"/>
    <property type="match status" value="1"/>
</dbReference>
<dbReference type="NCBIfam" id="TIGR00229">
    <property type="entry name" value="sensory_box"/>
    <property type="match status" value="2"/>
</dbReference>
<reference evidence="4 5" key="1">
    <citation type="submission" date="2018-02" db="EMBL/GenBank/DDBJ databases">
        <title>Novel Leptospira species isolated from soil and water in Japan.</title>
        <authorList>
            <person name="Nakao R."/>
            <person name="Masuzawa T."/>
        </authorList>
    </citation>
    <scope>NUCLEOTIDE SEQUENCE [LARGE SCALE GENOMIC DNA]</scope>
    <source>
        <strain evidence="4 5">YH101</strain>
    </source>
</reference>
<proteinExistence type="predicted"/>
<dbReference type="Gene3D" id="3.20.20.450">
    <property type="entry name" value="EAL domain"/>
    <property type="match status" value="1"/>
</dbReference>
<dbReference type="InterPro" id="IPR000160">
    <property type="entry name" value="GGDEF_dom"/>
</dbReference>
<feature type="domain" description="GGDEF" evidence="3">
    <location>
        <begin position="292"/>
        <end position="425"/>
    </location>
</feature>
<dbReference type="SUPFAM" id="SSF55785">
    <property type="entry name" value="PYP-like sensor domain (PAS domain)"/>
    <property type="match status" value="2"/>
</dbReference>
<dbReference type="SMART" id="SM00086">
    <property type="entry name" value="PAC"/>
    <property type="match status" value="2"/>
</dbReference>
<dbReference type="PROSITE" id="PS50112">
    <property type="entry name" value="PAS"/>
    <property type="match status" value="2"/>
</dbReference>
<dbReference type="FunFam" id="3.20.20.450:FF:000001">
    <property type="entry name" value="Cyclic di-GMP phosphodiesterase yahA"/>
    <property type="match status" value="1"/>
</dbReference>
<dbReference type="OrthoDB" id="310793at2"/>
<evidence type="ECO:0000259" key="3">
    <source>
        <dbReference type="PROSITE" id="PS50887"/>
    </source>
</evidence>
<dbReference type="InterPro" id="IPR013767">
    <property type="entry name" value="PAS_fold"/>
</dbReference>
<evidence type="ECO:0000313" key="5">
    <source>
        <dbReference type="Proteomes" id="UP000245133"/>
    </source>
</evidence>
<dbReference type="Pfam" id="PF08448">
    <property type="entry name" value="PAS_4"/>
    <property type="match status" value="1"/>
</dbReference>
<dbReference type="Pfam" id="PF00990">
    <property type="entry name" value="GGDEF"/>
    <property type="match status" value="1"/>
</dbReference>
<dbReference type="InterPro" id="IPR035965">
    <property type="entry name" value="PAS-like_dom_sf"/>
</dbReference>
<dbReference type="InterPro" id="IPR001633">
    <property type="entry name" value="EAL_dom"/>
</dbReference>
<evidence type="ECO:0000259" key="1">
    <source>
        <dbReference type="PROSITE" id="PS50112"/>
    </source>
</evidence>
<dbReference type="NCBIfam" id="TIGR00254">
    <property type="entry name" value="GGDEF"/>
    <property type="match status" value="1"/>
</dbReference>